<reference evidence="2 3" key="1">
    <citation type="submission" date="2024-02" db="EMBL/GenBank/DDBJ databases">
        <authorList>
            <person name="Vignale AGUSTIN F."/>
            <person name="Sosa J E."/>
            <person name="Modenutti C."/>
        </authorList>
    </citation>
    <scope>NUCLEOTIDE SEQUENCE [LARGE SCALE GENOMIC DNA]</scope>
</reference>
<evidence type="ECO:0000313" key="2">
    <source>
        <dbReference type="EMBL" id="CAK9141022.1"/>
    </source>
</evidence>
<dbReference type="EMBL" id="CAUOFW020001091">
    <property type="protein sequence ID" value="CAK9141022.1"/>
    <property type="molecule type" value="Genomic_DNA"/>
</dbReference>
<keyword evidence="3" id="KW-1185">Reference proteome</keyword>
<name>A0ABC8R8E7_9AQUA</name>
<evidence type="ECO:0000313" key="3">
    <source>
        <dbReference type="Proteomes" id="UP001642360"/>
    </source>
</evidence>
<feature type="region of interest" description="Disordered" evidence="1">
    <location>
        <begin position="49"/>
        <end position="70"/>
    </location>
</feature>
<dbReference type="AlphaFoldDB" id="A0ABC8R8E7"/>
<comment type="caution">
    <text evidence="2">The sequence shown here is derived from an EMBL/GenBank/DDBJ whole genome shotgun (WGS) entry which is preliminary data.</text>
</comment>
<feature type="compositionally biased region" description="Basic and acidic residues" evidence="1">
    <location>
        <begin position="52"/>
        <end position="61"/>
    </location>
</feature>
<gene>
    <name evidence="2" type="ORF">ILEXP_LOCUS8540</name>
</gene>
<sequence>MYSQLKTFLGWGLAPTQLSSLPPYFSITLPHVIVEDLPSEGLRKTLLVPREGGGRKGEGHPHSPSLDPSSSKRIFTVAELKMVFELALLRR</sequence>
<accession>A0ABC8R8E7</accession>
<proteinExistence type="predicted"/>
<protein>
    <submittedName>
        <fullName evidence="2">Uncharacterized protein</fullName>
    </submittedName>
</protein>
<organism evidence="2 3">
    <name type="scientific">Ilex paraguariensis</name>
    <name type="common">yerba mate</name>
    <dbReference type="NCBI Taxonomy" id="185542"/>
    <lineage>
        <taxon>Eukaryota</taxon>
        <taxon>Viridiplantae</taxon>
        <taxon>Streptophyta</taxon>
        <taxon>Embryophyta</taxon>
        <taxon>Tracheophyta</taxon>
        <taxon>Spermatophyta</taxon>
        <taxon>Magnoliopsida</taxon>
        <taxon>eudicotyledons</taxon>
        <taxon>Gunneridae</taxon>
        <taxon>Pentapetalae</taxon>
        <taxon>asterids</taxon>
        <taxon>campanulids</taxon>
        <taxon>Aquifoliales</taxon>
        <taxon>Aquifoliaceae</taxon>
        <taxon>Ilex</taxon>
    </lineage>
</organism>
<evidence type="ECO:0000256" key="1">
    <source>
        <dbReference type="SAM" id="MobiDB-lite"/>
    </source>
</evidence>
<dbReference type="Proteomes" id="UP001642360">
    <property type="component" value="Unassembled WGS sequence"/>
</dbReference>